<organism evidence="1 2">
    <name type="scientific">Nocardioides humilatus</name>
    <dbReference type="NCBI Taxonomy" id="2607660"/>
    <lineage>
        <taxon>Bacteria</taxon>
        <taxon>Bacillati</taxon>
        <taxon>Actinomycetota</taxon>
        <taxon>Actinomycetes</taxon>
        <taxon>Propionibacteriales</taxon>
        <taxon>Nocardioidaceae</taxon>
        <taxon>Nocardioides</taxon>
    </lineage>
</organism>
<proteinExistence type="predicted"/>
<dbReference type="Proteomes" id="UP000325003">
    <property type="component" value="Unassembled WGS sequence"/>
</dbReference>
<accession>A0A5B1LLE3</accession>
<sequence>MTDDKQPSITLDFAGELLTAEPGQELTVGRSGDLEIDDNPYLHRDFLRFEHRESMWWIVNVGSRMAAYLTDAQGLMRSTLAPSARLPLVFPRTLITFAAGDTLYELIVDIPDTPYESVRKAGSGGGTTTIVPGQFTESQLLAILALAEPVLRRSGSGAGEIPSTSLAAGRLGWSTKRFDKKIENVCDKLTAAGVRGLRGAGVRMASNRRLHLVEYAVSTLLVTPEDLPLLDLPQSTAPEDDE</sequence>
<evidence type="ECO:0000313" key="1">
    <source>
        <dbReference type="EMBL" id="KAA1421551.1"/>
    </source>
</evidence>
<dbReference type="EMBL" id="VUJV01000001">
    <property type="protein sequence ID" value="KAA1421551.1"/>
    <property type="molecule type" value="Genomic_DNA"/>
</dbReference>
<gene>
    <name evidence="1" type="ORF">F0U44_04495</name>
</gene>
<evidence type="ECO:0008006" key="3">
    <source>
        <dbReference type="Google" id="ProtNLM"/>
    </source>
</evidence>
<reference evidence="1 2" key="1">
    <citation type="submission" date="2019-09" db="EMBL/GenBank/DDBJ databases">
        <title>Nocardioides panacisoli sp. nov., isolated from the soil of a ginseng field.</title>
        <authorList>
            <person name="Cho C."/>
        </authorList>
    </citation>
    <scope>NUCLEOTIDE SEQUENCE [LARGE SCALE GENOMIC DNA]</scope>
    <source>
        <strain evidence="1 2">BN130099</strain>
    </source>
</reference>
<protein>
    <recommendedName>
        <fullName evidence="3">FHA domain-containing protein</fullName>
    </recommendedName>
</protein>
<reference evidence="1 2" key="2">
    <citation type="submission" date="2019-09" db="EMBL/GenBank/DDBJ databases">
        <authorList>
            <person name="Jin C."/>
        </authorList>
    </citation>
    <scope>NUCLEOTIDE SEQUENCE [LARGE SCALE GENOMIC DNA]</scope>
    <source>
        <strain evidence="1 2">BN130099</strain>
    </source>
</reference>
<name>A0A5B1LLE3_9ACTN</name>
<keyword evidence="2" id="KW-1185">Reference proteome</keyword>
<dbReference type="AlphaFoldDB" id="A0A5B1LLE3"/>
<comment type="caution">
    <text evidence="1">The sequence shown here is derived from an EMBL/GenBank/DDBJ whole genome shotgun (WGS) entry which is preliminary data.</text>
</comment>
<dbReference type="RefSeq" id="WP_149727011.1">
    <property type="nucleotide sequence ID" value="NZ_VUJV01000001.1"/>
</dbReference>
<evidence type="ECO:0000313" key="2">
    <source>
        <dbReference type="Proteomes" id="UP000325003"/>
    </source>
</evidence>